<keyword evidence="3" id="KW-1185">Reference proteome</keyword>
<dbReference type="OrthoDB" id="1191413at2"/>
<organism evidence="2 3">
    <name type="scientific">Hyunsoonleella jejuensis</name>
    <dbReference type="NCBI Taxonomy" id="419940"/>
    <lineage>
        <taxon>Bacteria</taxon>
        <taxon>Pseudomonadati</taxon>
        <taxon>Bacteroidota</taxon>
        <taxon>Flavobacteriia</taxon>
        <taxon>Flavobacteriales</taxon>
        <taxon>Flavobacteriaceae</taxon>
    </lineage>
</organism>
<proteinExistence type="predicted"/>
<sequence>MVKFFKGVFPSFFIKIGVIFFVSCAPYALKQNRSKQCVKNYENDFAYIKEVDFKIISGRDTIICTEVRYQCCASALYTRTIMNDKYGKYHRSLIFEDSSVELLIWENINLLSNNKRYSVAAFGAENTIDDIFCSVMVFDKNGEDVLKYDSEEKQEIINFFAQNIRKEGKK</sequence>
<keyword evidence="1" id="KW-0812">Transmembrane</keyword>
<dbReference type="EMBL" id="FOFN01000002">
    <property type="protein sequence ID" value="SEQ48928.1"/>
    <property type="molecule type" value="Genomic_DNA"/>
</dbReference>
<protein>
    <submittedName>
        <fullName evidence="2">Uncharacterized protein</fullName>
    </submittedName>
</protein>
<gene>
    <name evidence="2" type="ORF">SAMN05421824_1788</name>
</gene>
<evidence type="ECO:0000313" key="2">
    <source>
        <dbReference type="EMBL" id="SEQ48928.1"/>
    </source>
</evidence>
<keyword evidence="1" id="KW-1133">Transmembrane helix</keyword>
<dbReference type="AlphaFoldDB" id="A0A1H9GGF4"/>
<dbReference type="Proteomes" id="UP000198999">
    <property type="component" value="Unassembled WGS sequence"/>
</dbReference>
<name>A0A1H9GGF4_9FLAO</name>
<evidence type="ECO:0000313" key="3">
    <source>
        <dbReference type="Proteomes" id="UP000198999"/>
    </source>
</evidence>
<feature type="transmembrane region" description="Helical" evidence="1">
    <location>
        <begin position="12"/>
        <end position="29"/>
    </location>
</feature>
<accession>A0A1H9GGF4</accession>
<reference evidence="2 3" key="1">
    <citation type="submission" date="2016-10" db="EMBL/GenBank/DDBJ databases">
        <authorList>
            <person name="de Groot N.N."/>
        </authorList>
    </citation>
    <scope>NUCLEOTIDE SEQUENCE [LARGE SCALE GENOMIC DNA]</scope>
    <source>
        <strain evidence="2 3">DSM 21035</strain>
    </source>
</reference>
<evidence type="ECO:0000256" key="1">
    <source>
        <dbReference type="SAM" id="Phobius"/>
    </source>
</evidence>
<dbReference type="RefSeq" id="WP_092578651.1">
    <property type="nucleotide sequence ID" value="NZ_FOFN01000002.1"/>
</dbReference>
<dbReference type="STRING" id="419940.SAMN05421824_1788"/>
<keyword evidence="1" id="KW-0472">Membrane</keyword>